<dbReference type="PANTHER" id="PTHR21090:SF5">
    <property type="entry name" value="PENTAFUNCTIONAL AROM POLYPEPTIDE"/>
    <property type="match status" value="1"/>
</dbReference>
<evidence type="ECO:0000313" key="11">
    <source>
        <dbReference type="Proteomes" id="UP000215005"/>
    </source>
</evidence>
<feature type="binding site" evidence="8">
    <location>
        <position position="97"/>
    </location>
    <ligand>
        <name>phosphoenolpyruvate</name>
        <dbReference type="ChEBI" id="CHEBI:58702"/>
    </ligand>
</feature>
<dbReference type="GO" id="GO:0008652">
    <property type="term" value="P:amino acid biosynthetic process"/>
    <property type="evidence" value="ECO:0007669"/>
    <property type="project" value="UniProtKB-KW"/>
</dbReference>
<evidence type="ECO:0000256" key="6">
    <source>
        <dbReference type="ARBA" id="ARBA00023141"/>
    </source>
</evidence>
<dbReference type="OrthoDB" id="9809920at2"/>
<reference evidence="10 11" key="1">
    <citation type="submission" date="2017-08" db="EMBL/GenBank/DDBJ databases">
        <title>The complete genome sequence of Nocardiopsis gilva YIM 90087.</title>
        <authorList>
            <person name="Yin M."/>
            <person name="Tang S."/>
        </authorList>
    </citation>
    <scope>NUCLEOTIDE SEQUENCE [LARGE SCALE GENOMIC DNA]</scope>
    <source>
        <strain evidence="10 11">YIM 90087</strain>
    </source>
</reference>
<keyword evidence="6 8" id="KW-0057">Aromatic amino acid biosynthesis</keyword>
<dbReference type="GO" id="GO:0009073">
    <property type="term" value="P:aromatic amino acid family biosynthetic process"/>
    <property type="evidence" value="ECO:0007669"/>
    <property type="project" value="UniProtKB-KW"/>
</dbReference>
<feature type="binding site" evidence="8">
    <location>
        <position position="172"/>
    </location>
    <ligand>
        <name>phosphoenolpyruvate</name>
        <dbReference type="ChEBI" id="CHEBI:58702"/>
    </ligand>
</feature>
<dbReference type="CDD" id="cd01556">
    <property type="entry name" value="EPSP_synthase"/>
    <property type="match status" value="1"/>
</dbReference>
<dbReference type="UniPathway" id="UPA00053">
    <property type="reaction ID" value="UER00089"/>
</dbReference>
<evidence type="ECO:0000313" key="10">
    <source>
        <dbReference type="EMBL" id="ASU84691.1"/>
    </source>
</evidence>
<feature type="binding site" evidence="8">
    <location>
        <position position="308"/>
    </location>
    <ligand>
        <name>3-phosphoshikimate</name>
        <dbReference type="ChEBI" id="CHEBI:145989"/>
    </ligand>
</feature>
<dbReference type="PROSITE" id="PS00104">
    <property type="entry name" value="EPSP_SYNTHASE_1"/>
    <property type="match status" value="1"/>
</dbReference>
<feature type="domain" description="Enolpyruvate transferase" evidence="9">
    <location>
        <begin position="12"/>
        <end position="416"/>
    </location>
</feature>
<evidence type="ECO:0000256" key="4">
    <source>
        <dbReference type="ARBA" id="ARBA00022605"/>
    </source>
</evidence>
<dbReference type="PROSITE" id="PS00885">
    <property type="entry name" value="EPSP_SYNTHASE_2"/>
    <property type="match status" value="1"/>
</dbReference>
<evidence type="ECO:0000256" key="5">
    <source>
        <dbReference type="ARBA" id="ARBA00022679"/>
    </source>
</evidence>
<keyword evidence="4 8" id="KW-0028">Amino-acid biosynthesis</keyword>
<evidence type="ECO:0000259" key="9">
    <source>
        <dbReference type="Pfam" id="PF00275"/>
    </source>
</evidence>
<comment type="pathway">
    <text evidence="1 8">Metabolic intermediate biosynthesis; chorismate biosynthesis; chorismate from D-erythrose 4-phosphate and phosphoenolpyruvate: step 6/7.</text>
</comment>
<feature type="binding site" evidence="8">
    <location>
        <position position="170"/>
    </location>
    <ligand>
        <name>3-phosphoshikimate</name>
        <dbReference type="ChEBI" id="CHEBI:145989"/>
    </ligand>
</feature>
<dbReference type="SUPFAM" id="SSF55205">
    <property type="entry name" value="EPT/RTPC-like"/>
    <property type="match status" value="1"/>
</dbReference>
<protein>
    <recommendedName>
        <fullName evidence="8">3-phosphoshikimate 1-carboxyvinyltransferase</fullName>
        <ecNumber evidence="8">2.5.1.19</ecNumber>
    </recommendedName>
    <alternativeName>
        <fullName evidence="8">5-enolpyruvylshikimate-3-phosphate synthase</fullName>
        <shortName evidence="8">EPSP synthase</shortName>
        <shortName evidence="8">EPSPS</shortName>
    </alternativeName>
</protein>
<evidence type="ECO:0000256" key="2">
    <source>
        <dbReference type="ARBA" id="ARBA00009948"/>
    </source>
</evidence>
<dbReference type="NCBIfam" id="TIGR01356">
    <property type="entry name" value="aroA"/>
    <property type="match status" value="1"/>
</dbReference>
<dbReference type="InterPro" id="IPR036968">
    <property type="entry name" value="Enolpyruvate_Tfrase_sf"/>
</dbReference>
<feature type="binding site" evidence="8">
    <location>
        <position position="381"/>
    </location>
    <ligand>
        <name>phosphoenolpyruvate</name>
        <dbReference type="ChEBI" id="CHEBI:58702"/>
    </ligand>
</feature>
<evidence type="ECO:0000256" key="8">
    <source>
        <dbReference type="HAMAP-Rule" id="MF_00210"/>
    </source>
</evidence>
<gene>
    <name evidence="8 10" type="primary">aroA</name>
    <name evidence="10" type="ORF">CDO52_19480</name>
</gene>
<comment type="caution">
    <text evidence="8">Lacks conserved residue(s) required for the propagation of feature annotation.</text>
</comment>
<dbReference type="AlphaFoldDB" id="A0A223S9A3"/>
<comment type="catalytic activity">
    <reaction evidence="7">
        <text>3-phosphoshikimate + phosphoenolpyruvate = 5-O-(1-carboxyvinyl)-3-phosphoshikimate + phosphate</text>
        <dbReference type="Rhea" id="RHEA:21256"/>
        <dbReference type="ChEBI" id="CHEBI:43474"/>
        <dbReference type="ChEBI" id="CHEBI:57701"/>
        <dbReference type="ChEBI" id="CHEBI:58702"/>
        <dbReference type="ChEBI" id="CHEBI:145989"/>
        <dbReference type="EC" id="2.5.1.19"/>
    </reaction>
    <physiologicalReaction direction="left-to-right" evidence="7">
        <dbReference type="Rhea" id="RHEA:21257"/>
    </physiologicalReaction>
</comment>
<dbReference type="EMBL" id="CP022753">
    <property type="protein sequence ID" value="ASU84691.1"/>
    <property type="molecule type" value="Genomic_DNA"/>
</dbReference>
<dbReference type="InterPro" id="IPR023193">
    <property type="entry name" value="EPSP_synthase_CS"/>
</dbReference>
<evidence type="ECO:0000256" key="7">
    <source>
        <dbReference type="ARBA" id="ARBA00044633"/>
    </source>
</evidence>
<dbReference type="Gene3D" id="3.65.10.10">
    <property type="entry name" value="Enolpyruvate transferase domain"/>
    <property type="match status" value="2"/>
</dbReference>
<dbReference type="InterPro" id="IPR006264">
    <property type="entry name" value="EPSP_synthase"/>
</dbReference>
<comment type="similarity">
    <text evidence="2 8">Belongs to the EPSP synthase family.</text>
</comment>
<dbReference type="GO" id="GO:0005737">
    <property type="term" value="C:cytoplasm"/>
    <property type="evidence" value="ECO:0007669"/>
    <property type="project" value="UniProtKB-SubCell"/>
</dbReference>
<dbReference type="GO" id="GO:0009423">
    <property type="term" value="P:chorismate biosynthetic process"/>
    <property type="evidence" value="ECO:0007669"/>
    <property type="project" value="UniProtKB-UniRule"/>
</dbReference>
<feature type="active site" description="Proton acceptor" evidence="8">
    <location>
        <position position="308"/>
    </location>
</feature>
<feature type="binding site" evidence="8">
    <location>
        <position position="32"/>
    </location>
    <ligand>
        <name>3-phosphoshikimate</name>
        <dbReference type="ChEBI" id="CHEBI:145989"/>
    </ligand>
</feature>
<feature type="binding site" evidence="8">
    <location>
        <position position="172"/>
    </location>
    <ligand>
        <name>3-phosphoshikimate</name>
        <dbReference type="ChEBI" id="CHEBI:145989"/>
    </ligand>
</feature>
<dbReference type="HAMAP" id="MF_00210">
    <property type="entry name" value="EPSP_synth"/>
    <property type="match status" value="1"/>
</dbReference>
<dbReference type="FunFam" id="3.65.10.10:FF:000005">
    <property type="entry name" value="3-phosphoshikimate 1-carboxyvinyltransferase"/>
    <property type="match status" value="1"/>
</dbReference>
<organism evidence="10 11">
    <name type="scientific">Nocardiopsis gilva YIM 90087</name>
    <dbReference type="NCBI Taxonomy" id="1235441"/>
    <lineage>
        <taxon>Bacteria</taxon>
        <taxon>Bacillati</taxon>
        <taxon>Actinomycetota</taxon>
        <taxon>Actinomycetes</taxon>
        <taxon>Streptosporangiales</taxon>
        <taxon>Nocardiopsidaceae</taxon>
        <taxon>Nocardiopsis</taxon>
    </lineage>
</organism>
<dbReference type="Pfam" id="PF00275">
    <property type="entry name" value="EPSP_synthase"/>
    <property type="match status" value="1"/>
</dbReference>
<dbReference type="EC" id="2.5.1.19" evidence="8"/>
<evidence type="ECO:0000256" key="3">
    <source>
        <dbReference type="ARBA" id="ARBA00022490"/>
    </source>
</evidence>
<accession>A0A223S9A3</accession>
<dbReference type="InterPro" id="IPR013792">
    <property type="entry name" value="RNA3'P_cycl/enolpyr_Trfase_a/b"/>
</dbReference>
<comment type="subunit">
    <text evidence="8">Monomer.</text>
</comment>
<sequence length="433" mass="45114">MVERAGVRLSVRGAGEVIGRVQVPGDKSISHRALILAALAEGHSTLTGVSRCEDVAHTRAALTRFGVEFTDLDSGAVRVRGGLRNEPDDVLDCGNSGTGMRLLSGVCAGVDGVSVLTGDKYLRRRPMDRIAIPLRQMGARVDGRHDGGFAPLVIRGGQVEGITYRSPVASAQIKSCVLLAGLYAAGRTTVIEPKTTRRHTEEMLQAAGVKIRVEGTAVTVHPGPLAPVDHHVPNDPSQAAFWAVAGLLAGEIEAPGLYLGHGRADFVGVLERMGGDIEVDRASGTVVARASHLRGVEIDAGDVPGILDEIPVLAVAAAAAAGTTVISGAKELRAKESDRIATTAAMLRAFGVQAEERPDGMVIHGRPEFSAAWVDSHGDHRIAMAAAVAAACRAQGESLIEGWEAVATSYPGFATDLENLSGLRVSETPGAPD</sequence>
<keyword evidence="11" id="KW-1185">Reference proteome</keyword>
<dbReference type="KEGG" id="ngv:CDO52_19480"/>
<name>A0A223S9A3_9ACTN</name>
<dbReference type="RefSeq" id="WP_094932596.1">
    <property type="nucleotide sequence ID" value="NZ_CP022753.1"/>
</dbReference>
<keyword evidence="3 8" id="KW-0963">Cytoplasm</keyword>
<comment type="subcellular location">
    <subcellularLocation>
        <location evidence="8">Cytoplasm</location>
    </subcellularLocation>
</comment>
<feature type="binding site" evidence="8">
    <location>
        <position position="125"/>
    </location>
    <ligand>
        <name>phosphoenolpyruvate</name>
        <dbReference type="ChEBI" id="CHEBI:58702"/>
    </ligand>
</feature>
<dbReference type="InterPro" id="IPR001986">
    <property type="entry name" value="Enolpyruvate_Tfrase_dom"/>
</dbReference>
<proteinExistence type="inferred from homology"/>
<evidence type="ECO:0000256" key="1">
    <source>
        <dbReference type="ARBA" id="ARBA00004811"/>
    </source>
</evidence>
<dbReference type="Proteomes" id="UP000215005">
    <property type="component" value="Chromosome"/>
</dbReference>
<feature type="binding site" evidence="8">
    <location>
        <position position="335"/>
    </location>
    <ligand>
        <name>3-phosphoshikimate</name>
        <dbReference type="ChEBI" id="CHEBI:145989"/>
    </ligand>
</feature>
<feature type="binding site" evidence="8">
    <location>
        <position position="28"/>
    </location>
    <ligand>
        <name>3-phosphoshikimate</name>
        <dbReference type="ChEBI" id="CHEBI:145989"/>
    </ligand>
</feature>
<comment type="function">
    <text evidence="8">Catalyzes the transfer of the enolpyruvyl moiety of phosphoenolpyruvate (PEP) to the 5-hydroxyl of shikimate-3-phosphate (S3P) to produce enolpyruvyl shikimate-3-phosphate and inorganic phosphate.</text>
</comment>
<dbReference type="GO" id="GO:0003866">
    <property type="term" value="F:3-phosphoshikimate 1-carboxyvinyltransferase activity"/>
    <property type="evidence" value="ECO:0007669"/>
    <property type="project" value="UniProtKB-UniRule"/>
</dbReference>
<feature type="binding site" evidence="8">
    <location>
        <position position="27"/>
    </location>
    <ligand>
        <name>3-phosphoshikimate</name>
        <dbReference type="ChEBI" id="CHEBI:145989"/>
    </ligand>
</feature>
<feature type="binding site" evidence="8">
    <location>
        <position position="27"/>
    </location>
    <ligand>
        <name>phosphoenolpyruvate</name>
        <dbReference type="ChEBI" id="CHEBI:58702"/>
    </ligand>
</feature>
<dbReference type="PIRSF" id="PIRSF000505">
    <property type="entry name" value="EPSPS"/>
    <property type="match status" value="1"/>
</dbReference>
<feature type="binding site" evidence="8">
    <location>
        <position position="339"/>
    </location>
    <ligand>
        <name>phosphoenolpyruvate</name>
        <dbReference type="ChEBI" id="CHEBI:58702"/>
    </ligand>
</feature>
<dbReference type="PANTHER" id="PTHR21090">
    <property type="entry name" value="AROM/DEHYDROQUINATE SYNTHASE"/>
    <property type="match status" value="1"/>
</dbReference>
<keyword evidence="5 8" id="KW-0808">Transferase</keyword>